<dbReference type="AlphaFoldDB" id="X1ND76"/>
<evidence type="ECO:0000259" key="1">
    <source>
        <dbReference type="Pfam" id="PF14594"/>
    </source>
</evidence>
<proteinExistence type="predicted"/>
<reference evidence="2" key="1">
    <citation type="journal article" date="2014" name="Front. Microbiol.">
        <title>High frequency of phylogenetically diverse reductive dehalogenase-homologous genes in deep subseafloor sedimentary metagenomes.</title>
        <authorList>
            <person name="Kawai M."/>
            <person name="Futagami T."/>
            <person name="Toyoda A."/>
            <person name="Takaki Y."/>
            <person name="Nishi S."/>
            <person name="Hori S."/>
            <person name="Arai W."/>
            <person name="Tsubouchi T."/>
            <person name="Morono Y."/>
            <person name="Uchiyama I."/>
            <person name="Ito T."/>
            <person name="Fujiyama A."/>
            <person name="Inagaki F."/>
            <person name="Takami H."/>
        </authorList>
    </citation>
    <scope>NUCLEOTIDE SEQUENCE</scope>
    <source>
        <strain evidence="2">Expedition CK06-06</strain>
    </source>
</reference>
<accession>X1ND76</accession>
<dbReference type="InterPro" id="IPR029432">
    <property type="entry name" value="Gp28/Gp37-like_dom"/>
</dbReference>
<sequence length="114" mass="12525">GEGAARALEIRTDAGAIADSPWNRREMFADARNEDTAAALQDKGDRLLEERQAEESFSFDVIQTAACIYGRDYFLGDLVTARYGDIETDKKIVGVGIVVQENRDTISVELADVP</sequence>
<protein>
    <recommendedName>
        <fullName evidence="1">Gp28/Gp37-like domain-containing protein</fullName>
    </recommendedName>
</protein>
<organism evidence="2">
    <name type="scientific">marine sediment metagenome</name>
    <dbReference type="NCBI Taxonomy" id="412755"/>
    <lineage>
        <taxon>unclassified sequences</taxon>
        <taxon>metagenomes</taxon>
        <taxon>ecological metagenomes</taxon>
    </lineage>
</organism>
<dbReference type="Pfam" id="PF14594">
    <property type="entry name" value="Sipho_Gp37"/>
    <property type="match status" value="1"/>
</dbReference>
<feature type="non-terminal residue" evidence="2">
    <location>
        <position position="1"/>
    </location>
</feature>
<comment type="caution">
    <text evidence="2">The sequence shown here is derived from an EMBL/GenBank/DDBJ whole genome shotgun (WGS) entry which is preliminary data.</text>
</comment>
<gene>
    <name evidence="2" type="ORF">S06H3_16431</name>
</gene>
<dbReference type="EMBL" id="BARV01008130">
    <property type="protein sequence ID" value="GAI16624.1"/>
    <property type="molecule type" value="Genomic_DNA"/>
</dbReference>
<feature type="domain" description="Gp28/Gp37-like" evidence="1">
    <location>
        <begin position="1"/>
        <end position="105"/>
    </location>
</feature>
<evidence type="ECO:0000313" key="2">
    <source>
        <dbReference type="EMBL" id="GAI16624.1"/>
    </source>
</evidence>
<name>X1ND76_9ZZZZ</name>